<sequence>MKQIIVHKPIFLIGGMLILVLTFAAAISFIVPYDPLHVNMKERLLPAGAGHILGTDHLGRDIFSRIIAGAKTTVGTGLLILGAAVVIGVPAGLISGYAGGRFDRIFMRIIDAFMAFPDYIVAIVLSGLLGPGMLNLIFAIVMVKWVGYARLVRGTVLSQKQKDYIILAKINGLGPMRILWKHMMPHVAGNVLVLATLDLGKVILMIAALSYIGLGAQPPAPEWGAMLNDGKAFFYHKPELMIIPGVCIMLVVLLSNLAGDFLRDHYDVKSQKGGQ</sequence>
<feature type="domain" description="ABC transmembrane type-1" evidence="9">
    <location>
        <begin position="70"/>
        <end position="259"/>
    </location>
</feature>
<dbReference type="AlphaFoldDB" id="A0A235FD85"/>
<keyword evidence="5 8" id="KW-1133">Transmembrane helix</keyword>
<dbReference type="Gene3D" id="1.10.3720.10">
    <property type="entry name" value="MetI-like"/>
    <property type="match status" value="1"/>
</dbReference>
<keyword evidence="3" id="KW-1003">Cell membrane</keyword>
<keyword evidence="6 8" id="KW-0472">Membrane</keyword>
<dbReference type="InterPro" id="IPR000515">
    <property type="entry name" value="MetI-like"/>
</dbReference>
<evidence type="ECO:0000313" key="10">
    <source>
        <dbReference type="EMBL" id="OYD59308.1"/>
    </source>
</evidence>
<comment type="caution">
    <text evidence="10">The sequence shown here is derived from an EMBL/GenBank/DDBJ whole genome shotgun (WGS) entry which is preliminary data.</text>
</comment>
<feature type="transmembrane region" description="Helical" evidence="8">
    <location>
        <begin position="192"/>
        <end position="214"/>
    </location>
</feature>
<dbReference type="EMBL" id="NOII01000001">
    <property type="protein sequence ID" value="OYD59308.1"/>
    <property type="molecule type" value="Genomic_DNA"/>
</dbReference>
<evidence type="ECO:0000256" key="8">
    <source>
        <dbReference type="RuleBase" id="RU363032"/>
    </source>
</evidence>
<protein>
    <submittedName>
        <fullName evidence="10">Nickel ABC transporter permease subunit NikC</fullName>
    </submittedName>
</protein>
<name>A0A235FD85_9BACL</name>
<feature type="transmembrane region" description="Helical" evidence="8">
    <location>
        <begin position="78"/>
        <end position="98"/>
    </location>
</feature>
<dbReference type="OrthoDB" id="9797472at2"/>
<keyword evidence="2 8" id="KW-0813">Transport</keyword>
<evidence type="ECO:0000256" key="6">
    <source>
        <dbReference type="ARBA" id="ARBA00023136"/>
    </source>
</evidence>
<proteinExistence type="inferred from homology"/>
<feature type="transmembrane region" description="Helical" evidence="8">
    <location>
        <begin position="12"/>
        <end position="33"/>
    </location>
</feature>
<keyword evidence="11" id="KW-1185">Reference proteome</keyword>
<dbReference type="CDD" id="cd06261">
    <property type="entry name" value="TM_PBP2"/>
    <property type="match status" value="1"/>
</dbReference>
<evidence type="ECO:0000256" key="5">
    <source>
        <dbReference type="ARBA" id="ARBA00022989"/>
    </source>
</evidence>
<evidence type="ECO:0000259" key="9">
    <source>
        <dbReference type="PROSITE" id="PS50928"/>
    </source>
</evidence>
<keyword evidence="4 8" id="KW-0812">Transmembrane</keyword>
<dbReference type="GO" id="GO:0055085">
    <property type="term" value="P:transmembrane transport"/>
    <property type="evidence" value="ECO:0007669"/>
    <property type="project" value="InterPro"/>
</dbReference>
<dbReference type="PROSITE" id="PS50928">
    <property type="entry name" value="ABC_TM1"/>
    <property type="match status" value="1"/>
</dbReference>
<dbReference type="PANTHER" id="PTHR43386:SF1">
    <property type="entry name" value="D,D-DIPEPTIDE TRANSPORT SYSTEM PERMEASE PROTEIN DDPC-RELATED"/>
    <property type="match status" value="1"/>
</dbReference>
<dbReference type="Pfam" id="PF00528">
    <property type="entry name" value="BPD_transp_1"/>
    <property type="match status" value="1"/>
</dbReference>
<dbReference type="PANTHER" id="PTHR43386">
    <property type="entry name" value="OLIGOPEPTIDE TRANSPORT SYSTEM PERMEASE PROTEIN APPC"/>
    <property type="match status" value="1"/>
</dbReference>
<comment type="subcellular location">
    <subcellularLocation>
        <location evidence="1 8">Cell membrane</location>
        <topology evidence="1 8">Multi-pass membrane protein</topology>
    </subcellularLocation>
</comment>
<dbReference type="SUPFAM" id="SSF161098">
    <property type="entry name" value="MetI-like"/>
    <property type="match status" value="1"/>
</dbReference>
<reference evidence="10 11" key="1">
    <citation type="submission" date="2017-07" db="EMBL/GenBank/DDBJ databases">
        <title>Fictibacillus sp. nov. GDSW-R2A3 Genome sequencing and assembly.</title>
        <authorList>
            <person name="Mayilraj S."/>
        </authorList>
    </citation>
    <scope>NUCLEOTIDE SEQUENCE [LARGE SCALE GENOMIC DNA]</scope>
    <source>
        <strain evidence="10 11">GDSW-R2A3</strain>
    </source>
</reference>
<evidence type="ECO:0000256" key="7">
    <source>
        <dbReference type="ARBA" id="ARBA00024202"/>
    </source>
</evidence>
<evidence type="ECO:0000313" key="11">
    <source>
        <dbReference type="Proteomes" id="UP000215059"/>
    </source>
</evidence>
<organism evidence="10 11">
    <name type="scientific">Fictibacillus aquaticus</name>
    <dbReference type="NCBI Taxonomy" id="2021314"/>
    <lineage>
        <taxon>Bacteria</taxon>
        <taxon>Bacillati</taxon>
        <taxon>Bacillota</taxon>
        <taxon>Bacilli</taxon>
        <taxon>Bacillales</taxon>
        <taxon>Fictibacillaceae</taxon>
        <taxon>Fictibacillus</taxon>
    </lineage>
</organism>
<accession>A0A235FD85</accession>
<evidence type="ECO:0000256" key="2">
    <source>
        <dbReference type="ARBA" id="ARBA00022448"/>
    </source>
</evidence>
<feature type="transmembrane region" description="Helical" evidence="8">
    <location>
        <begin position="241"/>
        <end position="262"/>
    </location>
</feature>
<evidence type="ECO:0000256" key="3">
    <source>
        <dbReference type="ARBA" id="ARBA00022475"/>
    </source>
</evidence>
<gene>
    <name evidence="10" type="primary">nikC</name>
    <name evidence="10" type="ORF">CGZ90_05295</name>
</gene>
<dbReference type="InterPro" id="IPR050366">
    <property type="entry name" value="BP-dependent_transpt_permease"/>
</dbReference>
<dbReference type="InterPro" id="IPR035906">
    <property type="entry name" value="MetI-like_sf"/>
</dbReference>
<comment type="similarity">
    <text evidence="7">Belongs to the binding-protein-dependent transport system permease family. OppBC subfamily.</text>
</comment>
<dbReference type="Proteomes" id="UP000215059">
    <property type="component" value="Unassembled WGS sequence"/>
</dbReference>
<feature type="transmembrane region" description="Helical" evidence="8">
    <location>
        <begin position="119"/>
        <end position="143"/>
    </location>
</feature>
<dbReference type="GO" id="GO:0005886">
    <property type="term" value="C:plasma membrane"/>
    <property type="evidence" value="ECO:0007669"/>
    <property type="project" value="UniProtKB-SubCell"/>
</dbReference>
<evidence type="ECO:0000256" key="4">
    <source>
        <dbReference type="ARBA" id="ARBA00022692"/>
    </source>
</evidence>
<dbReference type="InterPro" id="IPR053385">
    <property type="entry name" value="ABC_transport_permease"/>
</dbReference>
<evidence type="ECO:0000256" key="1">
    <source>
        <dbReference type="ARBA" id="ARBA00004651"/>
    </source>
</evidence>
<dbReference type="RefSeq" id="WP_094251269.1">
    <property type="nucleotide sequence ID" value="NZ_JBHLXL010000001.1"/>
</dbReference>
<dbReference type="NCBIfam" id="NF045474">
    <property type="entry name" value="Opp2C"/>
    <property type="match status" value="1"/>
</dbReference>